<dbReference type="GO" id="GO:0071051">
    <property type="term" value="P:poly(A)-dependent snoRNA 3'-end processing"/>
    <property type="evidence" value="ECO:0000318"/>
    <property type="project" value="GO_Central"/>
</dbReference>
<dbReference type="eggNOG" id="KOG2206">
    <property type="taxonomic scope" value="Eukaryota"/>
</dbReference>
<dbReference type="InterPro" id="IPR012337">
    <property type="entry name" value="RNaseH-like_sf"/>
</dbReference>
<dbReference type="SUPFAM" id="SSF47819">
    <property type="entry name" value="HRDC-like"/>
    <property type="match status" value="1"/>
</dbReference>
<dbReference type="PROSITE" id="PS50967">
    <property type="entry name" value="HRDC"/>
    <property type="match status" value="1"/>
</dbReference>
<dbReference type="GO" id="GO:0071038">
    <property type="term" value="P:TRAMP-dependent tRNA surveillance pathway"/>
    <property type="evidence" value="ECO:0000318"/>
    <property type="project" value="GO_Central"/>
</dbReference>
<dbReference type="Gene3D" id="3.30.420.10">
    <property type="entry name" value="Ribonuclease H-like superfamily/Ribonuclease H"/>
    <property type="match status" value="1"/>
</dbReference>
<dbReference type="GO" id="GO:0071037">
    <property type="term" value="P:nuclear polyadenylation-dependent snRNA catabolic process"/>
    <property type="evidence" value="ECO:0000318"/>
    <property type="project" value="GO_Central"/>
</dbReference>
<dbReference type="PANTHER" id="PTHR12124:SF47">
    <property type="entry name" value="EXOSOME COMPONENT 10"/>
    <property type="match status" value="1"/>
</dbReference>
<dbReference type="InterPro" id="IPR002121">
    <property type="entry name" value="HRDC_dom"/>
</dbReference>
<dbReference type="AlphaFoldDB" id="E9GVQ5"/>
<dbReference type="GO" id="GO:0000176">
    <property type="term" value="C:nuclear exosome (RNase complex)"/>
    <property type="evidence" value="ECO:0000318"/>
    <property type="project" value="GO_Central"/>
</dbReference>
<dbReference type="GO" id="GO:0071040">
    <property type="term" value="P:nuclear polyadenylation-dependent antisense transcript catabolic process"/>
    <property type="evidence" value="ECO:0000318"/>
    <property type="project" value="GO_Central"/>
</dbReference>
<evidence type="ECO:0000256" key="4">
    <source>
        <dbReference type="ARBA" id="ARBA00022839"/>
    </source>
</evidence>
<dbReference type="GO" id="GO:0000175">
    <property type="term" value="F:3'-5'-RNA exonuclease activity"/>
    <property type="evidence" value="ECO:0000318"/>
    <property type="project" value="GO_Central"/>
</dbReference>
<dbReference type="GO" id="GO:0071039">
    <property type="term" value="P:nuclear polyadenylation-dependent CUT catabolic process"/>
    <property type="evidence" value="ECO:0000318"/>
    <property type="project" value="GO_Central"/>
</dbReference>
<proteinExistence type="predicted"/>
<dbReference type="PANTHER" id="PTHR12124">
    <property type="entry name" value="POLYMYOSITIS/SCLERODERMA AUTOANTIGEN-RELATED"/>
    <property type="match status" value="1"/>
</dbReference>
<evidence type="ECO:0000256" key="6">
    <source>
        <dbReference type="SAM" id="MobiDB-lite"/>
    </source>
</evidence>
<keyword evidence="9" id="KW-1185">Reference proteome</keyword>
<evidence type="ECO:0000256" key="3">
    <source>
        <dbReference type="ARBA" id="ARBA00022801"/>
    </source>
</evidence>
<keyword evidence="2" id="KW-0540">Nuclease</keyword>
<dbReference type="HOGENOM" id="CLU_500851_0_0_1"/>
<dbReference type="InterPro" id="IPR002562">
    <property type="entry name" value="3'-5'_exonuclease_dom"/>
</dbReference>
<sequence length="544" mass="63466">MATGFERHSFPSKQKYFKNQLEEKPKPQLNFKEKITNDSKPFRHKLKEKPHCLNPLSMEQRDRHPYEFELKKFSPDSTFLKIKHEVPHFQPVSSTPLIMVDTTEAFEHLLRDLLSQTVIGVDLEHHSDRSYRGITCLMQISTDKTDYIIDTLQLWDHLQPLNKVFCDPNIVKIFQGADSDVIWLQRDFGIYVVNLFDTLQAASLLGFQKKGLYFLLQHYCQVHVNKKYQLADWRIRPLPQEMVKYAREDTHYLIYIYERMKQDLYSRHCLGDVKITPEMKKGTPEEPKDRKSKSKSSQITPVNEKGVNQVLQVWNNSRSVCLKQYRIQTLEEMYSKFYSSLNKEGKKFNNQQSYALQEIFSWRDRVARELDESPHYVMTKFNMLNIISQLHNQPENILQPISRHRFVHQHLPQLHEVIVKAKAIAIQSSPISKKQTKKRGAASATAVPPVSRPPMKKRKIDNVASSTITKARLIQQKISKVEMIDLSCEPNQMKERRPAKKINTCKVVLTDVVQKIDAVVVKSSSGIETRPARKSRKVQLIDLT</sequence>
<dbReference type="Pfam" id="PF01612">
    <property type="entry name" value="DNA_pol_A_exo1"/>
    <property type="match status" value="1"/>
</dbReference>
<dbReference type="OrthoDB" id="2250022at2759"/>
<dbReference type="Gene3D" id="1.10.150.80">
    <property type="entry name" value="HRDC domain"/>
    <property type="match status" value="1"/>
</dbReference>
<keyword evidence="4" id="KW-0269">Exonuclease</keyword>
<dbReference type="InterPro" id="IPR036397">
    <property type="entry name" value="RNaseH_sf"/>
</dbReference>
<dbReference type="OMA" id="FICATSH"/>
<accession>E9GVQ5</accession>
<dbReference type="InterPro" id="IPR010997">
    <property type="entry name" value="HRDC-like_sf"/>
</dbReference>
<feature type="region of interest" description="Disordered" evidence="6">
    <location>
        <begin position="276"/>
        <end position="301"/>
    </location>
</feature>
<dbReference type="FunFam" id="1.10.150.80:FF:000043">
    <property type="entry name" value="Uncharacterized protein"/>
    <property type="match status" value="1"/>
</dbReference>
<dbReference type="SMART" id="SM00474">
    <property type="entry name" value="35EXOc"/>
    <property type="match status" value="1"/>
</dbReference>
<dbReference type="GO" id="GO:0071035">
    <property type="term" value="P:nuclear polyadenylation-dependent rRNA catabolic process"/>
    <property type="evidence" value="ECO:0000318"/>
    <property type="project" value="GO_Central"/>
</dbReference>
<evidence type="ECO:0000259" key="7">
    <source>
        <dbReference type="PROSITE" id="PS50967"/>
    </source>
</evidence>
<keyword evidence="5" id="KW-0539">Nucleus</keyword>
<protein>
    <recommendedName>
        <fullName evidence="7">HRDC domain-containing protein</fullName>
    </recommendedName>
</protein>
<dbReference type="GO" id="GO:0000166">
    <property type="term" value="F:nucleotide binding"/>
    <property type="evidence" value="ECO:0007669"/>
    <property type="project" value="InterPro"/>
</dbReference>
<organism evidence="8 9">
    <name type="scientific">Daphnia pulex</name>
    <name type="common">Water flea</name>
    <dbReference type="NCBI Taxonomy" id="6669"/>
    <lineage>
        <taxon>Eukaryota</taxon>
        <taxon>Metazoa</taxon>
        <taxon>Ecdysozoa</taxon>
        <taxon>Arthropoda</taxon>
        <taxon>Crustacea</taxon>
        <taxon>Branchiopoda</taxon>
        <taxon>Diplostraca</taxon>
        <taxon>Cladocera</taxon>
        <taxon>Anomopoda</taxon>
        <taxon>Daphniidae</taxon>
        <taxon>Daphnia</taxon>
    </lineage>
</organism>
<dbReference type="STRING" id="6669.E9GVQ5"/>
<feature type="compositionally biased region" description="Basic and acidic residues" evidence="6">
    <location>
        <begin position="276"/>
        <end position="289"/>
    </location>
</feature>
<reference evidence="8 9" key="1">
    <citation type="journal article" date="2011" name="Science">
        <title>The ecoresponsive genome of Daphnia pulex.</title>
        <authorList>
            <person name="Colbourne J.K."/>
            <person name="Pfrender M.E."/>
            <person name="Gilbert D."/>
            <person name="Thomas W.K."/>
            <person name="Tucker A."/>
            <person name="Oakley T.H."/>
            <person name="Tokishita S."/>
            <person name="Aerts A."/>
            <person name="Arnold G.J."/>
            <person name="Basu M.K."/>
            <person name="Bauer D.J."/>
            <person name="Caceres C.E."/>
            <person name="Carmel L."/>
            <person name="Casola C."/>
            <person name="Choi J.H."/>
            <person name="Detter J.C."/>
            <person name="Dong Q."/>
            <person name="Dusheyko S."/>
            <person name="Eads B.D."/>
            <person name="Frohlich T."/>
            <person name="Geiler-Samerotte K.A."/>
            <person name="Gerlach D."/>
            <person name="Hatcher P."/>
            <person name="Jogdeo S."/>
            <person name="Krijgsveld J."/>
            <person name="Kriventseva E.V."/>
            <person name="Kultz D."/>
            <person name="Laforsch C."/>
            <person name="Lindquist E."/>
            <person name="Lopez J."/>
            <person name="Manak J.R."/>
            <person name="Muller J."/>
            <person name="Pangilinan J."/>
            <person name="Patwardhan R.P."/>
            <person name="Pitluck S."/>
            <person name="Pritham E.J."/>
            <person name="Rechtsteiner A."/>
            <person name="Rho M."/>
            <person name="Rogozin I.B."/>
            <person name="Sakarya O."/>
            <person name="Salamov A."/>
            <person name="Schaack S."/>
            <person name="Shapiro H."/>
            <person name="Shiga Y."/>
            <person name="Skalitzky C."/>
            <person name="Smith Z."/>
            <person name="Souvorov A."/>
            <person name="Sung W."/>
            <person name="Tang Z."/>
            <person name="Tsuchiya D."/>
            <person name="Tu H."/>
            <person name="Vos H."/>
            <person name="Wang M."/>
            <person name="Wolf Y.I."/>
            <person name="Yamagata H."/>
            <person name="Yamada T."/>
            <person name="Ye Y."/>
            <person name="Shaw J.R."/>
            <person name="Andrews J."/>
            <person name="Crease T.J."/>
            <person name="Tang H."/>
            <person name="Lucas S.M."/>
            <person name="Robertson H.M."/>
            <person name="Bork P."/>
            <person name="Koonin E.V."/>
            <person name="Zdobnov E.M."/>
            <person name="Grigoriev I.V."/>
            <person name="Lynch M."/>
            <person name="Boore J.L."/>
        </authorList>
    </citation>
    <scope>NUCLEOTIDE SEQUENCE [LARGE SCALE GENOMIC DNA]</scope>
</reference>
<dbReference type="SUPFAM" id="SSF53098">
    <property type="entry name" value="Ribonuclease H-like"/>
    <property type="match status" value="1"/>
</dbReference>
<dbReference type="InterPro" id="IPR049559">
    <property type="entry name" value="Rrp6p-like_exo"/>
</dbReference>
<feature type="domain" description="HRDC" evidence="7">
    <location>
        <begin position="349"/>
        <end position="428"/>
    </location>
</feature>
<dbReference type="GO" id="GO:0000467">
    <property type="term" value="P:exonucleolytic trimming to generate mature 3'-end of 5.8S rRNA from tricistronic rRNA transcript (SSU-rRNA, 5.8S rRNA, LSU-rRNA)"/>
    <property type="evidence" value="ECO:0000318"/>
    <property type="project" value="GO_Central"/>
</dbReference>
<name>E9GVQ5_DAPPU</name>
<dbReference type="KEGG" id="dpx:DAPPUDRAFT_226045"/>
<dbReference type="GO" id="GO:0071044">
    <property type="term" value="P:histone mRNA catabolic process"/>
    <property type="evidence" value="ECO:0000318"/>
    <property type="project" value="GO_Central"/>
</dbReference>
<evidence type="ECO:0000313" key="8">
    <source>
        <dbReference type="EMBL" id="EFX76483.1"/>
    </source>
</evidence>
<dbReference type="InterPro" id="IPR045092">
    <property type="entry name" value="Rrp6-like"/>
</dbReference>
<dbReference type="PhylomeDB" id="E9GVQ5"/>
<dbReference type="GO" id="GO:0003727">
    <property type="term" value="F:single-stranded RNA binding"/>
    <property type="evidence" value="ECO:0000318"/>
    <property type="project" value="GO_Central"/>
</dbReference>
<dbReference type="Proteomes" id="UP000000305">
    <property type="component" value="Unassembled WGS sequence"/>
</dbReference>
<dbReference type="GO" id="GO:0005730">
    <property type="term" value="C:nucleolus"/>
    <property type="evidence" value="ECO:0000318"/>
    <property type="project" value="GO_Central"/>
</dbReference>
<feature type="region of interest" description="Disordered" evidence="6">
    <location>
        <begin position="1"/>
        <end position="28"/>
    </location>
</feature>
<gene>
    <name evidence="8" type="ORF">DAPPUDRAFT_226045</name>
</gene>
<comment type="subcellular location">
    <subcellularLocation>
        <location evidence="1">Nucleus</location>
    </subcellularLocation>
</comment>
<dbReference type="InterPro" id="IPR044876">
    <property type="entry name" value="HRDC_dom_sf"/>
</dbReference>
<evidence type="ECO:0000256" key="5">
    <source>
        <dbReference type="ARBA" id="ARBA00023242"/>
    </source>
</evidence>
<keyword evidence="3" id="KW-0378">Hydrolase</keyword>
<feature type="region of interest" description="Disordered" evidence="6">
    <location>
        <begin position="429"/>
        <end position="458"/>
    </location>
</feature>
<evidence type="ECO:0000256" key="2">
    <source>
        <dbReference type="ARBA" id="ARBA00022722"/>
    </source>
</evidence>
<evidence type="ECO:0000313" key="9">
    <source>
        <dbReference type="Proteomes" id="UP000000305"/>
    </source>
</evidence>
<evidence type="ECO:0000256" key="1">
    <source>
        <dbReference type="ARBA" id="ARBA00004123"/>
    </source>
</evidence>
<dbReference type="GO" id="GO:0071036">
    <property type="term" value="P:nuclear polyadenylation-dependent snoRNA catabolic process"/>
    <property type="evidence" value="ECO:0000318"/>
    <property type="project" value="GO_Central"/>
</dbReference>
<dbReference type="InParanoid" id="E9GVQ5"/>
<dbReference type="FunFam" id="3.30.420.10:FF:000243">
    <property type="entry name" value="Uncharacterized protein"/>
    <property type="match status" value="1"/>
</dbReference>
<dbReference type="EMBL" id="GL732568">
    <property type="protein sequence ID" value="EFX76483.1"/>
    <property type="molecule type" value="Genomic_DNA"/>
</dbReference>
<dbReference type="CDD" id="cd06147">
    <property type="entry name" value="Rrp6p_like_exo"/>
    <property type="match status" value="1"/>
</dbReference>